<reference evidence="1 2" key="1">
    <citation type="submission" date="2023-05" db="EMBL/GenBank/DDBJ databases">
        <title>Genome sequence of Pinibacter sp. MAH-24.</title>
        <authorList>
            <person name="Huq M.A."/>
        </authorList>
    </citation>
    <scope>NUCLEOTIDE SEQUENCE [LARGE SCALE GENOMIC DNA]</scope>
    <source>
        <strain evidence="1 2">MAH-24</strain>
    </source>
</reference>
<proteinExistence type="predicted"/>
<evidence type="ECO:0000313" key="1">
    <source>
        <dbReference type="EMBL" id="MDI3319145.1"/>
    </source>
</evidence>
<gene>
    <name evidence="1" type="ORF">QJ048_05140</name>
</gene>
<protein>
    <recommendedName>
        <fullName evidence="3">DUF1018 domain-containing protein</fullName>
    </recommendedName>
</protein>
<dbReference type="Proteomes" id="UP001226434">
    <property type="component" value="Unassembled WGS sequence"/>
</dbReference>
<evidence type="ECO:0000313" key="2">
    <source>
        <dbReference type="Proteomes" id="UP001226434"/>
    </source>
</evidence>
<comment type="caution">
    <text evidence="1">The sequence shown here is derived from an EMBL/GenBank/DDBJ whole genome shotgun (WGS) entry which is preliminary data.</text>
</comment>
<name>A0ABT6R9A9_9BACT</name>
<dbReference type="EMBL" id="JASBRG010000003">
    <property type="protein sequence ID" value="MDI3319145.1"/>
    <property type="molecule type" value="Genomic_DNA"/>
</dbReference>
<sequence>MKRFHYLLKLANLQDQKENLVLAFSNQRTEHADELTGLELLQLCNYLQDEYNKSGKNESFMAGDKMRKHIIAMAKEMGWKLPNGKADMEHINNWCKQQFGKKELNGYTYTELGKLVSIFKEKVYEEFLKKV</sequence>
<organism evidence="1 2">
    <name type="scientific">Pinibacter soli</name>
    <dbReference type="NCBI Taxonomy" id="3044211"/>
    <lineage>
        <taxon>Bacteria</taxon>
        <taxon>Pseudomonadati</taxon>
        <taxon>Bacteroidota</taxon>
        <taxon>Chitinophagia</taxon>
        <taxon>Chitinophagales</taxon>
        <taxon>Chitinophagaceae</taxon>
        <taxon>Pinibacter</taxon>
    </lineage>
</organism>
<dbReference type="RefSeq" id="WP_282333260.1">
    <property type="nucleotide sequence ID" value="NZ_JASBRG010000003.1"/>
</dbReference>
<evidence type="ECO:0008006" key="3">
    <source>
        <dbReference type="Google" id="ProtNLM"/>
    </source>
</evidence>
<keyword evidence="2" id="KW-1185">Reference proteome</keyword>
<accession>A0ABT6R9A9</accession>